<dbReference type="EMBL" id="JAHYIQ010000002">
    <property type="protein sequence ID" value="KAK1135159.1"/>
    <property type="molecule type" value="Genomic_DNA"/>
</dbReference>
<feature type="compositionally biased region" description="Polar residues" evidence="1">
    <location>
        <begin position="1"/>
        <end position="14"/>
    </location>
</feature>
<evidence type="ECO:0000313" key="3">
    <source>
        <dbReference type="Proteomes" id="UP001177670"/>
    </source>
</evidence>
<feature type="region of interest" description="Disordered" evidence="1">
    <location>
        <begin position="1"/>
        <end position="25"/>
    </location>
</feature>
<evidence type="ECO:0000256" key="1">
    <source>
        <dbReference type="SAM" id="MobiDB-lite"/>
    </source>
</evidence>
<proteinExistence type="predicted"/>
<comment type="caution">
    <text evidence="2">The sequence shown here is derived from an EMBL/GenBank/DDBJ whole genome shotgun (WGS) entry which is preliminary data.</text>
</comment>
<evidence type="ECO:0000313" key="2">
    <source>
        <dbReference type="EMBL" id="KAK1135159.1"/>
    </source>
</evidence>
<feature type="compositionally biased region" description="Polar residues" evidence="1">
    <location>
        <begin position="58"/>
        <end position="74"/>
    </location>
</feature>
<feature type="region of interest" description="Disordered" evidence="1">
    <location>
        <begin position="58"/>
        <end position="83"/>
    </location>
</feature>
<dbReference type="Proteomes" id="UP001177670">
    <property type="component" value="Unassembled WGS sequence"/>
</dbReference>
<sequence length="83" mass="9001">MKTSSLPNYGTPRQSGGYRTPSLPRRLGVKMGTRAIYSSLAQKDTTLTDDMESLSLKSDTESSIQSLSARSTESPLPEAYVLS</sequence>
<gene>
    <name evidence="2" type="ORF">K0M31_007929</name>
</gene>
<accession>A0AA40GCB8</accession>
<organism evidence="2 3">
    <name type="scientific">Melipona bicolor</name>
    <dbReference type="NCBI Taxonomy" id="60889"/>
    <lineage>
        <taxon>Eukaryota</taxon>
        <taxon>Metazoa</taxon>
        <taxon>Ecdysozoa</taxon>
        <taxon>Arthropoda</taxon>
        <taxon>Hexapoda</taxon>
        <taxon>Insecta</taxon>
        <taxon>Pterygota</taxon>
        <taxon>Neoptera</taxon>
        <taxon>Endopterygota</taxon>
        <taxon>Hymenoptera</taxon>
        <taxon>Apocrita</taxon>
        <taxon>Aculeata</taxon>
        <taxon>Apoidea</taxon>
        <taxon>Anthophila</taxon>
        <taxon>Apidae</taxon>
        <taxon>Melipona</taxon>
    </lineage>
</organism>
<dbReference type="AlphaFoldDB" id="A0AA40GCB8"/>
<keyword evidence="3" id="KW-1185">Reference proteome</keyword>
<name>A0AA40GCB8_9HYME</name>
<reference evidence="2" key="1">
    <citation type="submission" date="2021-10" db="EMBL/GenBank/DDBJ databases">
        <title>Melipona bicolor Genome sequencing and assembly.</title>
        <authorList>
            <person name="Araujo N.S."/>
            <person name="Arias M.C."/>
        </authorList>
    </citation>
    <scope>NUCLEOTIDE SEQUENCE</scope>
    <source>
        <strain evidence="2">USP_2M_L1-L4_2017</strain>
        <tissue evidence="2">Whole body</tissue>
    </source>
</reference>
<protein>
    <submittedName>
        <fullName evidence="2">Uncharacterized protein</fullName>
    </submittedName>
</protein>